<evidence type="ECO:0000256" key="10">
    <source>
        <dbReference type="SAM" id="MobiDB-lite"/>
    </source>
</evidence>
<dbReference type="AlphaFoldDB" id="A0ABD3MX43"/>
<dbReference type="InterPro" id="IPR039356">
    <property type="entry name" value="YfbR/HDDC2"/>
</dbReference>
<protein>
    <recommendedName>
        <fullName evidence="7">5'-deoxynucleotidase</fullName>
        <ecNumber evidence="7">3.1.3.89</ecNumber>
    </recommendedName>
</protein>
<gene>
    <name evidence="12" type="ORF">ACHAW5_004289</name>
</gene>
<dbReference type="SUPFAM" id="SSF109604">
    <property type="entry name" value="HD-domain/PDEase-like"/>
    <property type="match status" value="1"/>
</dbReference>
<dbReference type="SMART" id="SM00471">
    <property type="entry name" value="HDc"/>
    <property type="match status" value="1"/>
</dbReference>
<keyword evidence="9" id="KW-0378">Hydrolase</keyword>
<dbReference type="PANTHER" id="PTHR11845:SF13">
    <property type="entry name" value="5'-DEOXYNUCLEOTIDASE HDDC2"/>
    <property type="match status" value="1"/>
</dbReference>
<comment type="function">
    <text evidence="4">Catalyzes the dephosphorylation of the nucleoside 5'-monophosphates deoxyadenosine monophosphate (dAMP), deoxycytidine monophosphate (dCMP), deoxyguanosine monophosphate (dGMP) and deoxythymidine monophosphate (dTMP).</text>
</comment>
<dbReference type="EMBL" id="JALLAZ020001759">
    <property type="protein sequence ID" value="KAL3765030.1"/>
    <property type="molecule type" value="Genomic_DNA"/>
</dbReference>
<comment type="similarity">
    <text evidence="5">Belongs to the HDDC2 family.</text>
</comment>
<dbReference type="InterPro" id="IPR006674">
    <property type="entry name" value="HD_domain"/>
</dbReference>
<evidence type="ECO:0000256" key="6">
    <source>
        <dbReference type="ARBA" id="ARBA00011738"/>
    </source>
</evidence>
<evidence type="ECO:0000256" key="8">
    <source>
        <dbReference type="ARBA" id="ARBA00022723"/>
    </source>
</evidence>
<feature type="compositionally biased region" description="Low complexity" evidence="10">
    <location>
        <begin position="85"/>
        <end position="96"/>
    </location>
</feature>
<name>A0ABD3MX43_9STRA</name>
<keyword evidence="13" id="KW-1185">Reference proteome</keyword>
<evidence type="ECO:0000313" key="12">
    <source>
        <dbReference type="EMBL" id="KAL3765030.1"/>
    </source>
</evidence>
<evidence type="ECO:0000256" key="3">
    <source>
        <dbReference type="ARBA" id="ARBA00001941"/>
    </source>
</evidence>
<dbReference type="GO" id="GO:0046872">
    <property type="term" value="F:metal ion binding"/>
    <property type="evidence" value="ECO:0007669"/>
    <property type="project" value="UniProtKB-KW"/>
</dbReference>
<dbReference type="EC" id="3.1.3.89" evidence="7"/>
<comment type="catalytic activity">
    <reaction evidence="1">
        <text>a 2'-deoxyribonucleoside 5'-phosphate + H2O = a 2'-deoxyribonucleoside + phosphate</text>
        <dbReference type="Rhea" id="RHEA:36167"/>
        <dbReference type="ChEBI" id="CHEBI:15377"/>
        <dbReference type="ChEBI" id="CHEBI:18274"/>
        <dbReference type="ChEBI" id="CHEBI:43474"/>
        <dbReference type="ChEBI" id="CHEBI:65317"/>
        <dbReference type="EC" id="3.1.3.89"/>
    </reaction>
</comment>
<sequence>MAGRGWDGCPPAALAPGAFVPRTSSSSSFVPIATTRNNKHDKRPRSIPPPIERRSRSEINNDSNNMADDHLKRRRLPSDSECCVSSSSAAASASISAPPPSAGDGKDDGKASPSSSSSPAAASRAIDFLTLTRSLKTTKRTGWVRSGVSRPESIADHMYRMSLMAMIASRDANNANASACARGGGGGDDDDDDDRRRVVINADRCVRLAMVHDLAEATVGDITPHCGVSDAEKYARELAAMETMRDVLGPTLGGDEFLELWREYEEGETDESKLVKDLDKVEMILQALEYEAEGDHETSLDGFFDGTAGKWRTEIGRAWAEEIVSRRRRASPAREKNNTPPPPPLPSNCSR</sequence>
<reference evidence="12 13" key="1">
    <citation type="submission" date="2024-10" db="EMBL/GenBank/DDBJ databases">
        <title>Updated reference genomes for cyclostephanoid diatoms.</title>
        <authorList>
            <person name="Roberts W.R."/>
            <person name="Alverson A.J."/>
        </authorList>
    </citation>
    <scope>NUCLEOTIDE SEQUENCE [LARGE SCALE GENOMIC DNA]</scope>
    <source>
        <strain evidence="12 13">AJA276-08</strain>
    </source>
</reference>
<comment type="cofactor">
    <cofactor evidence="2">
        <name>Mn(2+)</name>
        <dbReference type="ChEBI" id="CHEBI:29035"/>
    </cofactor>
</comment>
<keyword evidence="8" id="KW-0479">Metal-binding</keyword>
<feature type="domain" description="HD/PDEase" evidence="11">
    <location>
        <begin position="150"/>
        <end position="293"/>
    </location>
</feature>
<evidence type="ECO:0000256" key="2">
    <source>
        <dbReference type="ARBA" id="ARBA00001936"/>
    </source>
</evidence>
<feature type="compositionally biased region" description="Low complexity" evidence="10">
    <location>
        <begin position="111"/>
        <end position="122"/>
    </location>
</feature>
<evidence type="ECO:0000256" key="4">
    <source>
        <dbReference type="ARBA" id="ARBA00004074"/>
    </source>
</evidence>
<dbReference type="Gene3D" id="1.10.3210.10">
    <property type="entry name" value="Hypothetical protein af1432"/>
    <property type="match status" value="1"/>
</dbReference>
<dbReference type="PANTHER" id="PTHR11845">
    <property type="entry name" value="5'-DEOXYNUCLEOTIDASE HDDC2"/>
    <property type="match status" value="1"/>
</dbReference>
<feature type="region of interest" description="Disordered" evidence="10">
    <location>
        <begin position="326"/>
        <end position="351"/>
    </location>
</feature>
<evidence type="ECO:0000256" key="1">
    <source>
        <dbReference type="ARBA" id="ARBA00001638"/>
    </source>
</evidence>
<evidence type="ECO:0000313" key="13">
    <source>
        <dbReference type="Proteomes" id="UP001530315"/>
    </source>
</evidence>
<proteinExistence type="inferred from homology"/>
<accession>A0ABD3MX43</accession>
<comment type="subunit">
    <text evidence="6">Homodimer.</text>
</comment>
<organism evidence="12 13">
    <name type="scientific">Stephanodiscus triporus</name>
    <dbReference type="NCBI Taxonomy" id="2934178"/>
    <lineage>
        <taxon>Eukaryota</taxon>
        <taxon>Sar</taxon>
        <taxon>Stramenopiles</taxon>
        <taxon>Ochrophyta</taxon>
        <taxon>Bacillariophyta</taxon>
        <taxon>Coscinodiscophyceae</taxon>
        <taxon>Thalassiosirophycidae</taxon>
        <taxon>Stephanodiscales</taxon>
        <taxon>Stephanodiscaceae</taxon>
        <taxon>Stephanodiscus</taxon>
    </lineage>
</organism>
<evidence type="ECO:0000259" key="11">
    <source>
        <dbReference type="SMART" id="SM00471"/>
    </source>
</evidence>
<evidence type="ECO:0000256" key="5">
    <source>
        <dbReference type="ARBA" id="ARBA00009999"/>
    </source>
</evidence>
<feature type="compositionally biased region" description="Pro residues" evidence="10">
    <location>
        <begin position="339"/>
        <end position="351"/>
    </location>
</feature>
<comment type="cofactor">
    <cofactor evidence="3">
        <name>Co(2+)</name>
        <dbReference type="ChEBI" id="CHEBI:48828"/>
    </cofactor>
</comment>
<comment type="caution">
    <text evidence="12">The sequence shown here is derived from an EMBL/GenBank/DDBJ whole genome shotgun (WGS) entry which is preliminary data.</text>
</comment>
<dbReference type="Proteomes" id="UP001530315">
    <property type="component" value="Unassembled WGS sequence"/>
</dbReference>
<feature type="region of interest" description="Disordered" evidence="10">
    <location>
        <begin position="1"/>
        <end position="122"/>
    </location>
</feature>
<evidence type="ECO:0000256" key="9">
    <source>
        <dbReference type="ARBA" id="ARBA00022801"/>
    </source>
</evidence>
<dbReference type="GO" id="GO:0002953">
    <property type="term" value="F:5'-deoxynucleotidase activity"/>
    <property type="evidence" value="ECO:0007669"/>
    <property type="project" value="UniProtKB-EC"/>
</dbReference>
<evidence type="ECO:0000256" key="7">
    <source>
        <dbReference type="ARBA" id="ARBA00012964"/>
    </source>
</evidence>
<dbReference type="Pfam" id="PF13023">
    <property type="entry name" value="HD_3"/>
    <property type="match status" value="2"/>
</dbReference>
<dbReference type="InterPro" id="IPR003607">
    <property type="entry name" value="HD/PDEase_dom"/>
</dbReference>